<evidence type="ECO:0000256" key="1">
    <source>
        <dbReference type="SAM" id="Phobius"/>
    </source>
</evidence>
<evidence type="ECO:0000313" key="2">
    <source>
        <dbReference type="EMBL" id="SDL72869.1"/>
    </source>
</evidence>
<protein>
    <recommendedName>
        <fullName evidence="4">DUF4203 domain-containing protein</fullName>
    </recommendedName>
</protein>
<feature type="transmembrane region" description="Helical" evidence="1">
    <location>
        <begin position="130"/>
        <end position="151"/>
    </location>
</feature>
<proteinExistence type="predicted"/>
<keyword evidence="1" id="KW-0812">Transmembrane</keyword>
<dbReference type="EMBL" id="FNGP01000005">
    <property type="protein sequence ID" value="SDL72869.1"/>
    <property type="molecule type" value="Genomic_DNA"/>
</dbReference>
<sequence>MSDVWLGILALLAGLLLCFRGGVALRLVIAFWGAFVGFSVGASIGGAVAGEAWLDGPGSWIGTVVGALVFAWLAYAFYAFAVVVAVGSVGYWLGTWAALAVGATPGTAAVVGIGTAALLAVIALVARVPYLLLVLVSAAGGASAIVSGAMLLVGVADGAAMSSGDLPAGQWWWSAVWFVLAVAGIIIQLRRRPAGETSAGWRRAPRRT</sequence>
<dbReference type="Proteomes" id="UP000199475">
    <property type="component" value="Unassembled WGS sequence"/>
</dbReference>
<keyword evidence="1" id="KW-0472">Membrane</keyword>
<feature type="transmembrane region" description="Helical" evidence="1">
    <location>
        <begin position="99"/>
        <end position="123"/>
    </location>
</feature>
<keyword evidence="3" id="KW-1185">Reference proteome</keyword>
<evidence type="ECO:0008006" key="4">
    <source>
        <dbReference type="Google" id="ProtNLM"/>
    </source>
</evidence>
<reference evidence="2 3" key="1">
    <citation type="submission" date="2016-10" db="EMBL/GenBank/DDBJ databases">
        <authorList>
            <person name="de Groot N.N."/>
        </authorList>
    </citation>
    <scope>NUCLEOTIDE SEQUENCE [LARGE SCALE GENOMIC DNA]</scope>
    <source>
        <strain evidence="2 3">CGMCC 1.9159</strain>
    </source>
</reference>
<name>A0A1G9MF81_9ACTN</name>
<feature type="transmembrane region" description="Helical" evidence="1">
    <location>
        <begin position="171"/>
        <end position="189"/>
    </location>
</feature>
<dbReference type="RefSeq" id="WP_093252965.1">
    <property type="nucleotide sequence ID" value="NZ_FNGP01000005.1"/>
</dbReference>
<keyword evidence="1" id="KW-1133">Transmembrane helix</keyword>
<evidence type="ECO:0000313" key="3">
    <source>
        <dbReference type="Proteomes" id="UP000199475"/>
    </source>
</evidence>
<feature type="transmembrane region" description="Helical" evidence="1">
    <location>
        <begin position="60"/>
        <end position="93"/>
    </location>
</feature>
<accession>A0A1G9MF81</accession>
<dbReference type="AlphaFoldDB" id="A0A1G9MF81"/>
<dbReference type="OrthoDB" id="4465871at2"/>
<gene>
    <name evidence="2" type="ORF">SAMN04488242_2595</name>
</gene>
<organism evidence="2 3">
    <name type="scientific">Tessaracoccus oleiagri</name>
    <dbReference type="NCBI Taxonomy" id="686624"/>
    <lineage>
        <taxon>Bacteria</taxon>
        <taxon>Bacillati</taxon>
        <taxon>Actinomycetota</taxon>
        <taxon>Actinomycetes</taxon>
        <taxon>Propionibacteriales</taxon>
        <taxon>Propionibacteriaceae</taxon>
        <taxon>Tessaracoccus</taxon>
    </lineage>
</organism>
<feature type="transmembrane region" description="Helical" evidence="1">
    <location>
        <begin position="30"/>
        <end position="48"/>
    </location>
</feature>